<gene>
    <name evidence="8" type="ORF">SDC9_62835</name>
</gene>
<feature type="domain" description="MmeI-like N-terminal" evidence="6">
    <location>
        <begin position="9"/>
        <end position="186"/>
    </location>
</feature>
<comment type="caution">
    <text evidence="8">The sequence shown here is derived from an EMBL/GenBank/DDBJ whole genome shotgun (WGS) entry which is preliminary data.</text>
</comment>
<dbReference type="PANTHER" id="PTHR33841">
    <property type="entry name" value="DNA METHYLTRANSFERASE YEEA-RELATED"/>
    <property type="match status" value="1"/>
</dbReference>
<dbReference type="InterPro" id="IPR029063">
    <property type="entry name" value="SAM-dependent_MTases_sf"/>
</dbReference>
<evidence type="ECO:0000259" key="6">
    <source>
        <dbReference type="Pfam" id="PF20464"/>
    </source>
</evidence>
<evidence type="ECO:0000259" key="7">
    <source>
        <dbReference type="Pfam" id="PF20465"/>
    </source>
</evidence>
<reference evidence="8" key="1">
    <citation type="submission" date="2019-08" db="EMBL/GenBank/DDBJ databases">
        <authorList>
            <person name="Kucharzyk K."/>
            <person name="Murdoch R.W."/>
            <person name="Higgins S."/>
            <person name="Loffler F."/>
        </authorList>
    </citation>
    <scope>NUCLEOTIDE SEQUENCE</scope>
</reference>
<dbReference type="AlphaFoldDB" id="A0A644XJV3"/>
<evidence type="ECO:0000256" key="5">
    <source>
        <dbReference type="SAM" id="MobiDB-lite"/>
    </source>
</evidence>
<dbReference type="PANTHER" id="PTHR33841:SF1">
    <property type="entry name" value="DNA METHYLTRANSFERASE A"/>
    <property type="match status" value="1"/>
</dbReference>
<organism evidence="8">
    <name type="scientific">bioreactor metagenome</name>
    <dbReference type="NCBI Taxonomy" id="1076179"/>
    <lineage>
        <taxon>unclassified sequences</taxon>
        <taxon>metagenomes</taxon>
        <taxon>ecological metagenomes</taxon>
    </lineage>
</organism>
<dbReference type="EMBL" id="VSSQ01002613">
    <property type="protein sequence ID" value="MPM16455.1"/>
    <property type="molecule type" value="Genomic_DNA"/>
</dbReference>
<accession>A0A644XJV3</accession>
<sequence length="376" mass="43163">MTDAQQRDAAKQFVHDWQGRGDEKQETSRFWLDLLQRVYGVAEPTKYIQFELPVKLSHVSFIDGYIETTGVLIEQKGQDISLKKGEKQSDGSVLTPYQQARRYAGNLPHNQNPRWIVVCNFRTFELHDMNRPNDEPEIIALADLEKEYHRLNFLMDTGNANIRKEMEVSLKAGELVGVLYDALLKQYKDPNDPETLKSLNALCVRLVFCLYAEDAGIFGGRNMFHNYLQQYSAKDARKALIDLFKVLDTKPEERDPYIDEDLAAFPYVNGKLFADESVVIPRLDETIVDLILHKASEDFDWSAISPTIFGAVFESALNPETRRSGGMHYTSIENIHKVIDPLFLDALHSELAEIKEIDVDKTRATKLWRSQEQCRT</sequence>
<evidence type="ECO:0000256" key="1">
    <source>
        <dbReference type="ARBA" id="ARBA00011900"/>
    </source>
</evidence>
<dbReference type="GO" id="GO:0032259">
    <property type="term" value="P:methylation"/>
    <property type="evidence" value="ECO:0007669"/>
    <property type="project" value="UniProtKB-KW"/>
</dbReference>
<evidence type="ECO:0000256" key="4">
    <source>
        <dbReference type="ARBA" id="ARBA00047942"/>
    </source>
</evidence>
<name>A0A644XJV3_9ZZZZ</name>
<keyword evidence="2" id="KW-0489">Methyltransferase</keyword>
<dbReference type="GO" id="GO:0009007">
    <property type="term" value="F:site-specific DNA-methyltransferase (adenine-specific) activity"/>
    <property type="evidence" value="ECO:0007669"/>
    <property type="project" value="UniProtKB-EC"/>
</dbReference>
<evidence type="ECO:0000313" key="8">
    <source>
        <dbReference type="EMBL" id="MPM16455.1"/>
    </source>
</evidence>
<dbReference type="Pfam" id="PF20465">
    <property type="entry name" value="MmeI_hel"/>
    <property type="match status" value="1"/>
</dbReference>
<feature type="region of interest" description="Disordered" evidence="5">
    <location>
        <begin position="1"/>
        <end position="20"/>
    </location>
</feature>
<evidence type="ECO:0000256" key="3">
    <source>
        <dbReference type="ARBA" id="ARBA00022679"/>
    </source>
</evidence>
<evidence type="ECO:0000256" key="2">
    <source>
        <dbReference type="ARBA" id="ARBA00022603"/>
    </source>
</evidence>
<dbReference type="Pfam" id="PF20464">
    <property type="entry name" value="MmeI_N"/>
    <property type="match status" value="1"/>
</dbReference>
<keyword evidence="3" id="KW-0808">Transferase</keyword>
<dbReference type="SUPFAM" id="SSF53335">
    <property type="entry name" value="S-adenosyl-L-methionine-dependent methyltransferases"/>
    <property type="match status" value="1"/>
</dbReference>
<dbReference type="InterPro" id="IPR050953">
    <property type="entry name" value="N4_N6_ade-DNA_methylase"/>
</dbReference>
<dbReference type="InterPro" id="IPR046819">
    <property type="entry name" value="MmeI_hel"/>
</dbReference>
<dbReference type="EC" id="2.1.1.72" evidence="1"/>
<proteinExistence type="predicted"/>
<feature type="domain" description="MmeI-like helicase spacer" evidence="7">
    <location>
        <begin position="198"/>
        <end position="273"/>
    </location>
</feature>
<protein>
    <recommendedName>
        <fullName evidence="1">site-specific DNA-methyltransferase (adenine-specific)</fullName>
        <ecNumber evidence="1">2.1.1.72</ecNumber>
    </recommendedName>
</protein>
<dbReference type="InterPro" id="IPR046817">
    <property type="entry name" value="MmeI_N"/>
</dbReference>
<comment type="catalytic activity">
    <reaction evidence="4">
        <text>a 2'-deoxyadenosine in DNA + S-adenosyl-L-methionine = an N(6)-methyl-2'-deoxyadenosine in DNA + S-adenosyl-L-homocysteine + H(+)</text>
        <dbReference type="Rhea" id="RHEA:15197"/>
        <dbReference type="Rhea" id="RHEA-COMP:12418"/>
        <dbReference type="Rhea" id="RHEA-COMP:12419"/>
        <dbReference type="ChEBI" id="CHEBI:15378"/>
        <dbReference type="ChEBI" id="CHEBI:57856"/>
        <dbReference type="ChEBI" id="CHEBI:59789"/>
        <dbReference type="ChEBI" id="CHEBI:90615"/>
        <dbReference type="ChEBI" id="CHEBI:90616"/>
        <dbReference type="EC" id="2.1.1.72"/>
    </reaction>
</comment>